<feature type="region of interest" description="Disordered" evidence="1">
    <location>
        <begin position="30"/>
        <end position="49"/>
    </location>
</feature>
<gene>
    <name evidence="2" type="ORF">ATK30_0576</name>
</gene>
<proteinExistence type="predicted"/>
<sequence>MAAQGKKTKEELAAEKLGIPVEKLRELKAQTRAAKSRGKRPAGTAGAETKLAAWGPVEGQEELFACDTDQAAS</sequence>
<keyword evidence="3" id="KW-1185">Reference proteome</keyword>
<dbReference type="EMBL" id="PJMY01000002">
    <property type="protein sequence ID" value="PKV99596.1"/>
    <property type="molecule type" value="Genomic_DNA"/>
</dbReference>
<dbReference type="AlphaFoldDB" id="A0A2N3X0E5"/>
<dbReference type="RefSeq" id="WP_101434161.1">
    <property type="nucleotide sequence ID" value="NZ_PJMY01000002.1"/>
</dbReference>
<protein>
    <submittedName>
        <fullName evidence="2">Uncharacterized protein</fullName>
    </submittedName>
</protein>
<evidence type="ECO:0000313" key="3">
    <source>
        <dbReference type="Proteomes" id="UP000233750"/>
    </source>
</evidence>
<evidence type="ECO:0000256" key="1">
    <source>
        <dbReference type="SAM" id="MobiDB-lite"/>
    </source>
</evidence>
<accession>A0A2N3X0E5</accession>
<evidence type="ECO:0000313" key="2">
    <source>
        <dbReference type="EMBL" id="PKV99596.1"/>
    </source>
</evidence>
<dbReference type="OrthoDB" id="9944565at2"/>
<name>A0A2N3X0E5_9PSEU</name>
<comment type="caution">
    <text evidence="2">The sequence shown here is derived from an EMBL/GenBank/DDBJ whole genome shotgun (WGS) entry which is preliminary data.</text>
</comment>
<dbReference type="Proteomes" id="UP000233750">
    <property type="component" value="Unassembled WGS sequence"/>
</dbReference>
<organism evidence="2 3">
    <name type="scientific">Amycolatopsis echigonensis</name>
    <dbReference type="NCBI Taxonomy" id="2576905"/>
    <lineage>
        <taxon>Bacteria</taxon>
        <taxon>Bacillati</taxon>
        <taxon>Actinomycetota</taxon>
        <taxon>Actinomycetes</taxon>
        <taxon>Pseudonocardiales</taxon>
        <taxon>Pseudonocardiaceae</taxon>
        <taxon>Amycolatopsis</taxon>
    </lineage>
</organism>
<reference evidence="2 3" key="1">
    <citation type="submission" date="2017-12" db="EMBL/GenBank/DDBJ databases">
        <title>Sequencing the genomes of 1000 Actinobacteria strains.</title>
        <authorList>
            <person name="Klenk H.-P."/>
        </authorList>
    </citation>
    <scope>NUCLEOTIDE SEQUENCE [LARGE SCALE GENOMIC DNA]</scope>
    <source>
        <strain evidence="2 3">DSM 45165</strain>
    </source>
</reference>